<comment type="similarity">
    <text evidence="4">Belongs to the Nudix hydrolase family. RppH subfamily.</text>
</comment>
<dbReference type="CDD" id="cd03671">
    <property type="entry name" value="NUDIX_Ap4A_hydrolase_plant_like"/>
    <property type="match status" value="1"/>
</dbReference>
<proteinExistence type="inferred from homology"/>
<dbReference type="NCBIfam" id="NF001936">
    <property type="entry name" value="PRK00714.1-3"/>
    <property type="match status" value="1"/>
</dbReference>
<evidence type="ECO:0000259" key="5">
    <source>
        <dbReference type="PROSITE" id="PS51462"/>
    </source>
</evidence>
<dbReference type="AlphaFoldDB" id="A0A178MSJ3"/>
<dbReference type="InterPro" id="IPR015797">
    <property type="entry name" value="NUDIX_hydrolase-like_dom_sf"/>
</dbReference>
<protein>
    <recommendedName>
        <fullName evidence="4">RNA pyrophosphohydrolase</fullName>
        <ecNumber evidence="4">3.6.1.-</ecNumber>
    </recommendedName>
    <alternativeName>
        <fullName evidence="4">(Di)nucleoside polyphosphate hydrolase</fullName>
    </alternativeName>
</protein>
<dbReference type="GO" id="GO:0006753">
    <property type="term" value="P:nucleoside phosphate metabolic process"/>
    <property type="evidence" value="ECO:0007669"/>
    <property type="project" value="TreeGrafter"/>
</dbReference>
<name>A0A178MSJ3_9PROT</name>
<comment type="caution">
    <text evidence="6">The sequence shown here is derived from an EMBL/GenBank/DDBJ whole genome shotgun (WGS) entry which is preliminary data.</text>
</comment>
<sequence>MSKHKDKAKKPSLPYAERPYRPGIGLVLVNAQGLVFVAQRVDTPGDAWQFPQGGIDEGEDPRATALREMKEEIGTDKAEIMAESADWIGYDLPPDIADKVWKGKYRGQKQKWFLARFTGTDSDIDLDTEHPEFCRWRWMDLAETPGLIVGFKRPLYEAVVAEFLPLVREMARRS</sequence>
<evidence type="ECO:0000256" key="4">
    <source>
        <dbReference type="HAMAP-Rule" id="MF_00298"/>
    </source>
</evidence>
<dbReference type="STRING" id="1285242.A6A04_01370"/>
<gene>
    <name evidence="4" type="primary">rppH</name>
    <name evidence="4" type="synonym">nudH</name>
    <name evidence="6" type="ORF">A6A04_01370</name>
</gene>
<dbReference type="EC" id="3.6.1.-" evidence="4"/>
<dbReference type="GO" id="GO:0019693">
    <property type="term" value="P:ribose phosphate metabolic process"/>
    <property type="evidence" value="ECO:0007669"/>
    <property type="project" value="TreeGrafter"/>
</dbReference>
<dbReference type="OrthoDB" id="9816040at2"/>
<dbReference type="PROSITE" id="PS51462">
    <property type="entry name" value="NUDIX"/>
    <property type="match status" value="1"/>
</dbReference>
<evidence type="ECO:0000256" key="2">
    <source>
        <dbReference type="ARBA" id="ARBA00001946"/>
    </source>
</evidence>
<dbReference type="SUPFAM" id="SSF55811">
    <property type="entry name" value="Nudix"/>
    <property type="match status" value="1"/>
</dbReference>
<dbReference type="InterPro" id="IPR000086">
    <property type="entry name" value="NUDIX_hydrolase_dom"/>
</dbReference>
<dbReference type="InterPro" id="IPR020084">
    <property type="entry name" value="NUDIX_hydrolase_CS"/>
</dbReference>
<accession>A0A178MSJ3</accession>
<keyword evidence="7" id="KW-1185">Reference proteome</keyword>
<comment type="cofactor">
    <cofactor evidence="2">
        <name>Mg(2+)</name>
        <dbReference type="ChEBI" id="CHEBI:18420"/>
    </cofactor>
</comment>
<evidence type="ECO:0000313" key="7">
    <source>
        <dbReference type="Proteomes" id="UP000078428"/>
    </source>
</evidence>
<dbReference type="PANTHER" id="PTHR11839:SF22">
    <property type="entry name" value="NUDIX HYDROLASE 26, CHLOROPLASTIC"/>
    <property type="match status" value="1"/>
</dbReference>
<keyword evidence="3 4" id="KW-0378">Hydrolase</keyword>
<evidence type="ECO:0000256" key="3">
    <source>
        <dbReference type="ARBA" id="ARBA00022801"/>
    </source>
</evidence>
<feature type="short sequence motif" description="Nudix box" evidence="4">
    <location>
        <begin position="53"/>
        <end position="74"/>
    </location>
</feature>
<dbReference type="NCBIfam" id="NF001938">
    <property type="entry name" value="PRK00714.1-5"/>
    <property type="match status" value="1"/>
</dbReference>
<dbReference type="GO" id="GO:0034432">
    <property type="term" value="F:bis(5'-adenosyl)-pentaphosphatase activity"/>
    <property type="evidence" value="ECO:0007669"/>
    <property type="project" value="TreeGrafter"/>
</dbReference>
<evidence type="ECO:0000313" key="6">
    <source>
        <dbReference type="EMBL" id="OAN52368.1"/>
    </source>
</evidence>
<dbReference type="PANTHER" id="PTHR11839">
    <property type="entry name" value="UDP/ADP-SUGAR PYROPHOSPHATASE"/>
    <property type="match status" value="1"/>
</dbReference>
<dbReference type="Proteomes" id="UP000078428">
    <property type="component" value="Unassembled WGS sequence"/>
</dbReference>
<dbReference type="Gene3D" id="3.90.79.10">
    <property type="entry name" value="Nucleoside Triphosphate Pyrophosphohydrolase"/>
    <property type="match status" value="1"/>
</dbReference>
<feature type="domain" description="Nudix hydrolase" evidence="5">
    <location>
        <begin position="19"/>
        <end position="161"/>
    </location>
</feature>
<reference evidence="6 7" key="1">
    <citation type="submission" date="2016-04" db="EMBL/GenBank/DDBJ databases">
        <title>Draft genome sequence of freshwater magnetotactic bacteria Magnetospirillum marisnigri SP-1 and Magnetospirillum moscoviense BB-1.</title>
        <authorList>
            <person name="Koziaeva V."/>
            <person name="Dziuba M.V."/>
            <person name="Ivanov T.M."/>
            <person name="Kuznetsov B."/>
            <person name="Grouzdev D.S."/>
        </authorList>
    </citation>
    <scope>NUCLEOTIDE SEQUENCE [LARGE SCALE GENOMIC DNA]</scope>
    <source>
        <strain evidence="6 7">SP-1</strain>
    </source>
</reference>
<comment type="cofactor">
    <cofactor evidence="4">
        <name>a divalent metal cation</name>
        <dbReference type="ChEBI" id="CHEBI:60240"/>
    </cofactor>
</comment>
<comment type="cofactor">
    <cofactor evidence="1">
        <name>Mn(2+)</name>
        <dbReference type="ChEBI" id="CHEBI:29035"/>
    </cofactor>
</comment>
<dbReference type="InterPro" id="IPR022927">
    <property type="entry name" value="RppH"/>
</dbReference>
<comment type="function">
    <text evidence="4">Accelerates the degradation of transcripts by removing pyrophosphate from the 5'-end of triphosphorylated RNA, leading to a more labile monophosphorylated state that can stimulate subsequent ribonuclease cleavage.</text>
</comment>
<dbReference type="EMBL" id="LWQT01000044">
    <property type="protein sequence ID" value="OAN52368.1"/>
    <property type="molecule type" value="Genomic_DNA"/>
</dbReference>
<dbReference type="InterPro" id="IPR020476">
    <property type="entry name" value="Nudix_hydrolase"/>
</dbReference>
<dbReference type="PROSITE" id="PS00893">
    <property type="entry name" value="NUDIX_BOX"/>
    <property type="match status" value="1"/>
</dbReference>
<dbReference type="RefSeq" id="WP_068491325.1">
    <property type="nucleotide sequence ID" value="NZ_LWQT01000044.1"/>
</dbReference>
<organism evidence="6 7">
    <name type="scientific">Paramagnetospirillum marisnigri</name>
    <dbReference type="NCBI Taxonomy" id="1285242"/>
    <lineage>
        <taxon>Bacteria</taxon>
        <taxon>Pseudomonadati</taxon>
        <taxon>Pseudomonadota</taxon>
        <taxon>Alphaproteobacteria</taxon>
        <taxon>Rhodospirillales</taxon>
        <taxon>Magnetospirillaceae</taxon>
        <taxon>Paramagnetospirillum</taxon>
    </lineage>
</organism>
<dbReference type="HAMAP" id="MF_00298">
    <property type="entry name" value="Nudix_RppH"/>
    <property type="match status" value="1"/>
</dbReference>
<evidence type="ECO:0000256" key="1">
    <source>
        <dbReference type="ARBA" id="ARBA00001936"/>
    </source>
</evidence>
<dbReference type="GO" id="GO:0008893">
    <property type="term" value="F:guanosine-3',5'-bis(diphosphate) 3'-diphosphatase activity"/>
    <property type="evidence" value="ECO:0007669"/>
    <property type="project" value="TreeGrafter"/>
</dbReference>
<dbReference type="PRINTS" id="PR00502">
    <property type="entry name" value="NUDIXFAMILY"/>
</dbReference>
<dbReference type="Pfam" id="PF00293">
    <property type="entry name" value="NUDIX"/>
    <property type="match status" value="1"/>
</dbReference>